<dbReference type="GeneID" id="25361922"/>
<dbReference type="InterPro" id="IPR002654">
    <property type="entry name" value="Glyco_trans_25"/>
</dbReference>
<evidence type="ECO:0000313" key="8">
    <source>
        <dbReference type="Proteomes" id="UP000030641"/>
    </source>
</evidence>
<comment type="similarity">
    <text evidence="2">Belongs to the glycosyltransferase 25 family.</text>
</comment>
<dbReference type="GO" id="GO:0016757">
    <property type="term" value="F:glycosyltransferase activity"/>
    <property type="evidence" value="ECO:0007669"/>
    <property type="project" value="UniProtKB-KW"/>
</dbReference>
<dbReference type="Gene3D" id="3.90.550.10">
    <property type="entry name" value="Spore Coat Polysaccharide Biosynthesis Protein SpsA, Chain A"/>
    <property type="match status" value="1"/>
</dbReference>
<gene>
    <name evidence="7" type="ORF">AUEXF2481DRAFT_113620</name>
</gene>
<keyword evidence="8" id="KW-1185">Reference proteome</keyword>
<name>A0A074Y390_AURSE</name>
<evidence type="ECO:0000256" key="1">
    <source>
        <dbReference type="ARBA" id="ARBA00005664"/>
    </source>
</evidence>
<comment type="similarity">
    <text evidence="1">Belongs to the glycosyltransferase 34 family.</text>
</comment>
<evidence type="ECO:0000256" key="3">
    <source>
        <dbReference type="ARBA" id="ARBA00022676"/>
    </source>
</evidence>
<evidence type="ECO:0000313" key="7">
    <source>
        <dbReference type="EMBL" id="KEQ90419.1"/>
    </source>
</evidence>
<dbReference type="AlphaFoldDB" id="A0A074Y390"/>
<protein>
    <submittedName>
        <fullName evidence="7">Glycosyltransferase family 34 protein</fullName>
    </submittedName>
</protein>
<dbReference type="EMBL" id="KL584791">
    <property type="protein sequence ID" value="KEQ90419.1"/>
    <property type="molecule type" value="Genomic_DNA"/>
</dbReference>
<dbReference type="InParanoid" id="A0A074Y390"/>
<proteinExistence type="inferred from homology"/>
<keyword evidence="3" id="KW-0328">Glycosyltransferase</keyword>
<keyword evidence="5" id="KW-0175">Coiled coil</keyword>
<feature type="domain" description="Glycosyl transferase family 25" evidence="6">
    <location>
        <begin position="3"/>
        <end position="46"/>
    </location>
</feature>
<organism evidence="7 8">
    <name type="scientific">Aureobasidium subglaciale (strain EXF-2481)</name>
    <name type="common">Aureobasidium pullulans var. subglaciale</name>
    <dbReference type="NCBI Taxonomy" id="1043005"/>
    <lineage>
        <taxon>Eukaryota</taxon>
        <taxon>Fungi</taxon>
        <taxon>Dikarya</taxon>
        <taxon>Ascomycota</taxon>
        <taxon>Pezizomycotina</taxon>
        <taxon>Dothideomycetes</taxon>
        <taxon>Dothideomycetidae</taxon>
        <taxon>Dothideales</taxon>
        <taxon>Saccotheciaceae</taxon>
        <taxon>Aureobasidium</taxon>
    </lineage>
</organism>
<dbReference type="Pfam" id="PF05637">
    <property type="entry name" value="Glyco_transf_34"/>
    <property type="match status" value="1"/>
</dbReference>
<dbReference type="HOGENOM" id="CLU_475626_0_0_1"/>
<dbReference type="Proteomes" id="UP000030641">
    <property type="component" value="Unassembled WGS sequence"/>
</dbReference>
<reference evidence="7 8" key="1">
    <citation type="journal article" date="2014" name="BMC Genomics">
        <title>Genome sequencing of four Aureobasidium pullulans varieties: biotechnological potential, stress tolerance, and description of new species.</title>
        <authorList>
            <person name="Gostin Ar C."/>
            <person name="Ohm R.A."/>
            <person name="Kogej T."/>
            <person name="Sonjak S."/>
            <person name="Turk M."/>
            <person name="Zajc J."/>
            <person name="Zalar P."/>
            <person name="Grube M."/>
            <person name="Sun H."/>
            <person name="Han J."/>
            <person name="Sharma A."/>
            <person name="Chiniquy J."/>
            <person name="Ngan C.Y."/>
            <person name="Lipzen A."/>
            <person name="Barry K."/>
            <person name="Grigoriev I.V."/>
            <person name="Gunde-Cimerman N."/>
        </authorList>
    </citation>
    <scope>NUCLEOTIDE SEQUENCE [LARGE SCALE GENOMIC DNA]</scope>
    <source>
        <strain evidence="7 8">EXF-2481</strain>
    </source>
</reference>
<sequence>MDLGPGQKGCWRGHLDVAQKMVMENIQTALVFEDDADWDVALHAQLKEVARGTRWLGGQEDISTLPHSPYGDDWDLLWLGHCSLRADRNDDRRWVIPKDPTAIPLSVRQYLESPRMDRWTSGPNADPQTRLVLKAENGVCANGYALSLEGARKMLYRLSMMPYKEPVDVGMGMLCENAEGLGLNFTCIAPFPEIIGVSRPAGRSNRGSDIDHWAEKIATKSWSERVMFPVRQNIPQLLNRETTFISSYPDITGATKNIADLRQFEGHGEHIDLEAERQMIQADRERAEAERAKDEAAKKAIKEKHEGLCKLADSQDPRTYDLEVVEAVNHSPQARIAKVSAHFGTQDPAYEQALRTHSDHANRHGYSVLDMRSQIFDALWNKPAYILSIILAELQKPEGDRLEWLFWFDRDTVILNQCMPLHIFLPPRDNIHVIISNDFQALNNGVFAVRVSEWSIRLYGAILGYRELRPGDDLPFTEQSAMERVLLDERFASGVAYYPQRWFNAYGFQVKDADLLVHFAGMDTRKEEIVKWIDKTAASPEVWSKDYRLTNLPQEISQYWAKFPQSQEFLKSE</sequence>
<accession>A0A074Y390</accession>
<dbReference type="RefSeq" id="XP_013338933.1">
    <property type="nucleotide sequence ID" value="XM_013483479.1"/>
</dbReference>
<dbReference type="PANTHER" id="PTHR31306">
    <property type="entry name" value="ALPHA-1,6-MANNOSYLTRANSFERASE MNN11-RELATED"/>
    <property type="match status" value="1"/>
</dbReference>
<evidence type="ECO:0000256" key="4">
    <source>
        <dbReference type="ARBA" id="ARBA00022679"/>
    </source>
</evidence>
<dbReference type="Pfam" id="PF01755">
    <property type="entry name" value="Glyco_transf_25"/>
    <property type="match status" value="1"/>
</dbReference>
<dbReference type="GO" id="GO:0000139">
    <property type="term" value="C:Golgi membrane"/>
    <property type="evidence" value="ECO:0007669"/>
    <property type="project" value="TreeGrafter"/>
</dbReference>
<dbReference type="STRING" id="1043005.A0A074Y390"/>
<evidence type="ECO:0000256" key="5">
    <source>
        <dbReference type="SAM" id="Coils"/>
    </source>
</evidence>
<dbReference type="GO" id="GO:0006487">
    <property type="term" value="P:protein N-linked glycosylation"/>
    <property type="evidence" value="ECO:0007669"/>
    <property type="project" value="TreeGrafter"/>
</dbReference>
<evidence type="ECO:0000256" key="2">
    <source>
        <dbReference type="ARBA" id="ARBA00006721"/>
    </source>
</evidence>
<evidence type="ECO:0000259" key="6">
    <source>
        <dbReference type="Pfam" id="PF01755"/>
    </source>
</evidence>
<dbReference type="InterPro" id="IPR008630">
    <property type="entry name" value="Glyco_trans_34"/>
</dbReference>
<dbReference type="InterPro" id="IPR029044">
    <property type="entry name" value="Nucleotide-diphossugar_trans"/>
</dbReference>
<keyword evidence="4 7" id="KW-0808">Transferase</keyword>
<feature type="coiled-coil region" evidence="5">
    <location>
        <begin position="270"/>
        <end position="306"/>
    </location>
</feature>
<dbReference type="PANTHER" id="PTHR31306:SF8">
    <property type="entry name" value="GLYCOSYLTRANSFERASE FAMILY 34 PROTEIN"/>
    <property type="match status" value="1"/>
</dbReference>
<dbReference type="OrthoDB" id="47375at2759"/>